<feature type="signal peptide" evidence="1">
    <location>
        <begin position="1"/>
        <end position="18"/>
    </location>
</feature>
<feature type="non-terminal residue" evidence="2">
    <location>
        <position position="479"/>
    </location>
</feature>
<sequence>MIILILSLLAVIFGDVTSQIYPTPIQTIPHKLNTNHIPDYQASNAACQWRVSKSYSITNTSARTTNTVTNVLGQTCTEGYEITLEDSTHFESVSINKTSSQPVLIKGRSDLRTIWSLNSTAGQIIRFYERYLTLQNLEFNYVIGSGNQVWPTSALIYYNNSATLYAQLYISKCYFNGLTNLAVGQLISITHLQMINVSDCIFQNARVNSDSAVYLWTLDDRSDVLFENTRGFESGGIWATFQAGIQFNFSFNEFSENKNNNSIAPDVQLRIYNYPQGWTKDNHKSKLIQTFEGSTSISRNSVYYEIIVDYTTDVYGNIDLAQGSEYCQSKAQLTPQCICNEEFTSYPQTQCEQDKLCTFNLINQSNATCPCLNTSDPRAGKGQCPAYCVKGQVTANCACDSNITGYTVQQCQQEKLCITNLVNQTAANCPCLSTGDPRAGKGQCPAYCIGPDNPTSDCVCDSNPNAYYPPQTCQSNKKC</sequence>
<dbReference type="InterPro" id="IPR011050">
    <property type="entry name" value="Pectin_lyase_fold/virulence"/>
</dbReference>
<dbReference type="AlphaFoldDB" id="A0A5J4UBE9"/>
<evidence type="ECO:0000313" key="3">
    <source>
        <dbReference type="Proteomes" id="UP000324800"/>
    </source>
</evidence>
<organism evidence="2 3">
    <name type="scientific">Streblomastix strix</name>
    <dbReference type="NCBI Taxonomy" id="222440"/>
    <lineage>
        <taxon>Eukaryota</taxon>
        <taxon>Metamonada</taxon>
        <taxon>Preaxostyla</taxon>
        <taxon>Oxymonadida</taxon>
        <taxon>Streblomastigidae</taxon>
        <taxon>Streblomastix</taxon>
    </lineage>
</organism>
<evidence type="ECO:0000256" key="1">
    <source>
        <dbReference type="SAM" id="SignalP"/>
    </source>
</evidence>
<dbReference type="SUPFAM" id="SSF51126">
    <property type="entry name" value="Pectin lyase-like"/>
    <property type="match status" value="1"/>
</dbReference>
<protein>
    <recommendedName>
        <fullName evidence="4">EGF-like domain-containing protein</fullName>
    </recommendedName>
</protein>
<evidence type="ECO:0000313" key="2">
    <source>
        <dbReference type="EMBL" id="KAA6368146.1"/>
    </source>
</evidence>
<proteinExistence type="predicted"/>
<dbReference type="EMBL" id="SNRW01017643">
    <property type="protein sequence ID" value="KAA6368146.1"/>
    <property type="molecule type" value="Genomic_DNA"/>
</dbReference>
<feature type="chain" id="PRO_5023855765" description="EGF-like domain-containing protein" evidence="1">
    <location>
        <begin position="19"/>
        <end position="479"/>
    </location>
</feature>
<keyword evidence="1" id="KW-0732">Signal</keyword>
<accession>A0A5J4UBE9</accession>
<gene>
    <name evidence="2" type="ORF">EZS28_036327</name>
</gene>
<reference evidence="2 3" key="1">
    <citation type="submission" date="2019-03" db="EMBL/GenBank/DDBJ databases">
        <title>Single cell metagenomics reveals metabolic interactions within the superorganism composed of flagellate Streblomastix strix and complex community of Bacteroidetes bacteria on its surface.</title>
        <authorList>
            <person name="Treitli S.C."/>
            <person name="Kolisko M."/>
            <person name="Husnik F."/>
            <person name="Keeling P."/>
            <person name="Hampl V."/>
        </authorList>
    </citation>
    <scope>NUCLEOTIDE SEQUENCE [LARGE SCALE GENOMIC DNA]</scope>
    <source>
        <strain evidence="2">ST1C</strain>
    </source>
</reference>
<dbReference type="Proteomes" id="UP000324800">
    <property type="component" value="Unassembled WGS sequence"/>
</dbReference>
<comment type="caution">
    <text evidence="2">The sequence shown here is derived from an EMBL/GenBank/DDBJ whole genome shotgun (WGS) entry which is preliminary data.</text>
</comment>
<evidence type="ECO:0008006" key="4">
    <source>
        <dbReference type="Google" id="ProtNLM"/>
    </source>
</evidence>
<name>A0A5J4UBE9_9EUKA</name>